<dbReference type="Proteomes" id="UP001243364">
    <property type="component" value="Unassembled WGS sequence"/>
</dbReference>
<evidence type="ECO:0000256" key="1">
    <source>
        <dbReference type="SAM" id="MobiDB-lite"/>
    </source>
</evidence>
<feature type="compositionally biased region" description="Basic and acidic residues" evidence="1">
    <location>
        <begin position="46"/>
        <end position="57"/>
    </location>
</feature>
<organism evidence="2 3">
    <name type="scientific">Streptomyces achromogenes</name>
    <dbReference type="NCBI Taxonomy" id="67255"/>
    <lineage>
        <taxon>Bacteria</taxon>
        <taxon>Bacillati</taxon>
        <taxon>Actinomycetota</taxon>
        <taxon>Actinomycetes</taxon>
        <taxon>Kitasatosporales</taxon>
        <taxon>Streptomycetaceae</taxon>
        <taxon>Streptomyces</taxon>
    </lineage>
</organism>
<protein>
    <recommendedName>
        <fullName evidence="4">DNA primase/polymerase bifunctional N-terminal domain-containing protein</fullName>
    </recommendedName>
</protein>
<feature type="region of interest" description="Disordered" evidence="1">
    <location>
        <begin position="36"/>
        <end position="62"/>
    </location>
</feature>
<evidence type="ECO:0000313" key="3">
    <source>
        <dbReference type="Proteomes" id="UP001243364"/>
    </source>
</evidence>
<reference evidence="2 3" key="1">
    <citation type="submission" date="2023-07" db="EMBL/GenBank/DDBJ databases">
        <title>Comparative genomics of wheat-associated soil bacteria to identify genetic determinants of phenazine resistance.</title>
        <authorList>
            <person name="Mouncey N."/>
        </authorList>
    </citation>
    <scope>NUCLEOTIDE SEQUENCE [LARGE SCALE GENOMIC DNA]</scope>
    <source>
        <strain evidence="2 3">W4I19-2</strain>
    </source>
</reference>
<name>A0ABU0Q0A8_STRAH</name>
<sequence length="232" mass="24837">MCTNFTDTRCPVKVAKQSASAFKMVCTSVHMSGGGAHQTPSFGRVTDTRTRPLRPAEPEPGILTHSRAGRESAAAHWLLSAHPFPSRAAMEWTECGIALLPLGTLMSAVRLPQDLVRAVADECGRDVDSFLDEACEGGPIICDPQGCRYYALVPAGMPATWHAAAVEWRALGVECLGRGTYLGVPEPGANSLNPHGWHSYWSVPMTSAGALCRPLDVARIIAAGRRLACDEQ</sequence>
<evidence type="ECO:0008006" key="4">
    <source>
        <dbReference type="Google" id="ProtNLM"/>
    </source>
</evidence>
<accession>A0ABU0Q0A8</accession>
<dbReference type="EMBL" id="JAUSYA010000001">
    <property type="protein sequence ID" value="MDQ0684099.1"/>
    <property type="molecule type" value="Genomic_DNA"/>
</dbReference>
<comment type="caution">
    <text evidence="2">The sequence shown here is derived from an EMBL/GenBank/DDBJ whole genome shotgun (WGS) entry which is preliminary data.</text>
</comment>
<evidence type="ECO:0000313" key="2">
    <source>
        <dbReference type="EMBL" id="MDQ0684099.1"/>
    </source>
</evidence>
<keyword evidence="3" id="KW-1185">Reference proteome</keyword>
<proteinExistence type="predicted"/>
<gene>
    <name evidence="2" type="ORF">QFZ56_003062</name>
</gene>